<comment type="caution">
    <text evidence="5">The sequence shown here is derived from an EMBL/GenBank/DDBJ whole genome shotgun (WGS) entry which is preliminary data.</text>
</comment>
<name>A0A820H4G2_9BILA</name>
<dbReference type="Gene3D" id="1.25.10.10">
    <property type="entry name" value="Leucine-rich Repeat Variant"/>
    <property type="match status" value="1"/>
</dbReference>
<organism evidence="5 6">
    <name type="scientific">Adineta steineri</name>
    <dbReference type="NCBI Taxonomy" id="433720"/>
    <lineage>
        <taxon>Eukaryota</taxon>
        <taxon>Metazoa</taxon>
        <taxon>Spiralia</taxon>
        <taxon>Gnathifera</taxon>
        <taxon>Rotifera</taxon>
        <taxon>Eurotatoria</taxon>
        <taxon>Bdelloidea</taxon>
        <taxon>Adinetida</taxon>
        <taxon>Adinetidae</taxon>
        <taxon>Adineta</taxon>
    </lineage>
</organism>
<dbReference type="SUPFAM" id="SSF48371">
    <property type="entry name" value="ARM repeat"/>
    <property type="match status" value="1"/>
</dbReference>
<dbReference type="GO" id="GO:0000139">
    <property type="term" value="C:Golgi membrane"/>
    <property type="evidence" value="ECO:0007669"/>
    <property type="project" value="InterPro"/>
</dbReference>
<sequence>VIVEDCLSVLLNLLKNNTSNQSYFRESSFIRRLVDCFELNSIGDKHWSTQKGTNVHLLLQVIRILVSPTNSNQNIVACQRTVSQCGLLHRLCVMLTLTSIPADVLAETINTIGDIIRGNTDNQQFFGSVMNSTGDVQQPILLSLLYTMITAEKQSFPLRISILYCFQCYLYKNDYGKSMIIQTLLPQTENVTNQYTFGHLLIIGFLSKDTVASWCSSIALAHLIADNQHFKEAILKVVLAVDQSQSGTKSLMEISIDLLENVYL</sequence>
<dbReference type="Proteomes" id="UP000663881">
    <property type="component" value="Unassembled WGS sequence"/>
</dbReference>
<dbReference type="Pfam" id="PF04869">
    <property type="entry name" value="Uso1_p115_head"/>
    <property type="match status" value="1"/>
</dbReference>
<dbReference type="GO" id="GO:0048211">
    <property type="term" value="P:Golgi vesicle docking"/>
    <property type="evidence" value="ECO:0007669"/>
    <property type="project" value="TreeGrafter"/>
</dbReference>
<dbReference type="PANTHER" id="PTHR10013">
    <property type="entry name" value="GENERAL VESICULAR TRANSPORT FACTOR P115"/>
    <property type="match status" value="1"/>
</dbReference>
<feature type="domain" description="Vesicle tethering protein Uso1/P115-like head" evidence="4">
    <location>
        <begin position="119"/>
        <end position="247"/>
    </location>
</feature>
<dbReference type="GO" id="GO:0005783">
    <property type="term" value="C:endoplasmic reticulum"/>
    <property type="evidence" value="ECO:0007669"/>
    <property type="project" value="TreeGrafter"/>
</dbReference>
<dbReference type="EMBL" id="CAJOAY010015203">
    <property type="protein sequence ID" value="CAF4287109.1"/>
    <property type="molecule type" value="Genomic_DNA"/>
</dbReference>
<dbReference type="PANTHER" id="PTHR10013:SF0">
    <property type="entry name" value="GENERAL VESICULAR TRANSPORT FACTOR P115"/>
    <property type="match status" value="1"/>
</dbReference>
<dbReference type="Pfam" id="PF18770">
    <property type="entry name" value="Arm_vescicular"/>
    <property type="match status" value="1"/>
</dbReference>
<dbReference type="InterPro" id="IPR006953">
    <property type="entry name" value="Vesicle_Uso1_P115_head"/>
</dbReference>
<reference evidence="5" key="1">
    <citation type="submission" date="2021-02" db="EMBL/GenBank/DDBJ databases">
        <authorList>
            <person name="Nowell W R."/>
        </authorList>
    </citation>
    <scope>NUCLEOTIDE SEQUENCE</scope>
</reference>
<gene>
    <name evidence="5" type="ORF">OKA104_LOCUS45502</name>
</gene>
<dbReference type="InterPro" id="IPR041209">
    <property type="entry name" value="P115_Arm_rpt"/>
</dbReference>
<evidence type="ECO:0000313" key="6">
    <source>
        <dbReference type="Proteomes" id="UP000663881"/>
    </source>
</evidence>
<evidence type="ECO:0000256" key="1">
    <source>
        <dbReference type="ARBA" id="ARBA00004555"/>
    </source>
</evidence>
<evidence type="ECO:0000313" key="5">
    <source>
        <dbReference type="EMBL" id="CAF4287109.1"/>
    </source>
</evidence>
<dbReference type="InterPro" id="IPR016024">
    <property type="entry name" value="ARM-type_fold"/>
</dbReference>
<dbReference type="InterPro" id="IPR011989">
    <property type="entry name" value="ARM-like"/>
</dbReference>
<protein>
    <recommendedName>
        <fullName evidence="4">Vesicle tethering protein Uso1/P115-like head domain-containing protein</fullName>
    </recommendedName>
</protein>
<dbReference type="GO" id="GO:0006886">
    <property type="term" value="P:intracellular protein transport"/>
    <property type="evidence" value="ECO:0007669"/>
    <property type="project" value="InterPro"/>
</dbReference>
<dbReference type="AlphaFoldDB" id="A0A820H4G2"/>
<dbReference type="GO" id="GO:0006888">
    <property type="term" value="P:endoplasmic reticulum to Golgi vesicle-mediated transport"/>
    <property type="evidence" value="ECO:0007669"/>
    <property type="project" value="TreeGrafter"/>
</dbReference>
<accession>A0A820H4G2</accession>
<keyword evidence="2" id="KW-0333">Golgi apparatus</keyword>
<keyword evidence="3" id="KW-0175">Coiled coil</keyword>
<proteinExistence type="predicted"/>
<dbReference type="GO" id="GO:0045056">
    <property type="term" value="P:transcytosis"/>
    <property type="evidence" value="ECO:0007669"/>
    <property type="project" value="TreeGrafter"/>
</dbReference>
<evidence type="ECO:0000259" key="4">
    <source>
        <dbReference type="Pfam" id="PF04869"/>
    </source>
</evidence>
<evidence type="ECO:0000256" key="3">
    <source>
        <dbReference type="ARBA" id="ARBA00023054"/>
    </source>
</evidence>
<dbReference type="GO" id="GO:0048280">
    <property type="term" value="P:vesicle fusion with Golgi apparatus"/>
    <property type="evidence" value="ECO:0007669"/>
    <property type="project" value="InterPro"/>
</dbReference>
<evidence type="ECO:0000256" key="2">
    <source>
        <dbReference type="ARBA" id="ARBA00023034"/>
    </source>
</evidence>
<comment type="subcellular location">
    <subcellularLocation>
        <location evidence="1">Golgi apparatus</location>
    </subcellularLocation>
</comment>
<dbReference type="GO" id="GO:0005795">
    <property type="term" value="C:Golgi stack"/>
    <property type="evidence" value="ECO:0007669"/>
    <property type="project" value="TreeGrafter"/>
</dbReference>
<dbReference type="InterPro" id="IPR024095">
    <property type="entry name" value="Vesicle_P115"/>
</dbReference>
<feature type="non-terminal residue" evidence="5">
    <location>
        <position position="1"/>
    </location>
</feature>
<dbReference type="GO" id="GO:0012507">
    <property type="term" value="C:ER to Golgi transport vesicle membrane"/>
    <property type="evidence" value="ECO:0007669"/>
    <property type="project" value="TreeGrafter"/>
</dbReference>